<sequence>MLQGPQTTTRVAPAGTGVMLRWEKGQTPLSLSPTPPPLCPPQLMVLNPLKAHLLDPISPIPAWPALATPSQRTHLTSLPLAALPDLAEHRALRIVLEGACDGEGEGEGTQEKKKGTTEGAEEGHGEGREGRSGASSPRRLRVNGGGGWGDGVDGRKGCGNRKEEVKKGRKSKSEKEI</sequence>
<evidence type="ECO:0000313" key="3">
    <source>
        <dbReference type="Proteomes" id="UP001487740"/>
    </source>
</evidence>
<accession>A0AAW0UL95</accession>
<feature type="compositionally biased region" description="Basic and acidic residues" evidence="1">
    <location>
        <begin position="152"/>
        <end position="177"/>
    </location>
</feature>
<proteinExistence type="predicted"/>
<dbReference type="EMBL" id="JARAKH010000011">
    <property type="protein sequence ID" value="KAK8399412.1"/>
    <property type="molecule type" value="Genomic_DNA"/>
</dbReference>
<protein>
    <submittedName>
        <fullName evidence="2">Uncharacterized protein</fullName>
    </submittedName>
</protein>
<feature type="region of interest" description="Disordered" evidence="1">
    <location>
        <begin position="99"/>
        <end position="177"/>
    </location>
</feature>
<gene>
    <name evidence="2" type="ORF">O3P69_003482</name>
</gene>
<evidence type="ECO:0000256" key="1">
    <source>
        <dbReference type="SAM" id="MobiDB-lite"/>
    </source>
</evidence>
<reference evidence="2 3" key="1">
    <citation type="submission" date="2023-03" db="EMBL/GenBank/DDBJ databases">
        <title>High-quality genome of Scylla paramamosain provides insights in environmental adaptation.</title>
        <authorList>
            <person name="Zhang L."/>
        </authorList>
    </citation>
    <scope>NUCLEOTIDE SEQUENCE [LARGE SCALE GENOMIC DNA]</scope>
    <source>
        <strain evidence="2">LZ_2023a</strain>
        <tissue evidence="2">Muscle</tissue>
    </source>
</reference>
<comment type="caution">
    <text evidence="2">The sequence shown here is derived from an EMBL/GenBank/DDBJ whole genome shotgun (WGS) entry which is preliminary data.</text>
</comment>
<dbReference type="Proteomes" id="UP001487740">
    <property type="component" value="Unassembled WGS sequence"/>
</dbReference>
<feature type="compositionally biased region" description="Basic and acidic residues" evidence="1">
    <location>
        <begin position="109"/>
        <end position="131"/>
    </location>
</feature>
<evidence type="ECO:0000313" key="2">
    <source>
        <dbReference type="EMBL" id="KAK8399412.1"/>
    </source>
</evidence>
<keyword evidence="3" id="KW-1185">Reference proteome</keyword>
<organism evidence="2 3">
    <name type="scientific">Scylla paramamosain</name>
    <name type="common">Mud crab</name>
    <dbReference type="NCBI Taxonomy" id="85552"/>
    <lineage>
        <taxon>Eukaryota</taxon>
        <taxon>Metazoa</taxon>
        <taxon>Ecdysozoa</taxon>
        <taxon>Arthropoda</taxon>
        <taxon>Crustacea</taxon>
        <taxon>Multicrustacea</taxon>
        <taxon>Malacostraca</taxon>
        <taxon>Eumalacostraca</taxon>
        <taxon>Eucarida</taxon>
        <taxon>Decapoda</taxon>
        <taxon>Pleocyemata</taxon>
        <taxon>Brachyura</taxon>
        <taxon>Eubrachyura</taxon>
        <taxon>Portunoidea</taxon>
        <taxon>Portunidae</taxon>
        <taxon>Portuninae</taxon>
        <taxon>Scylla</taxon>
    </lineage>
</organism>
<dbReference type="AlphaFoldDB" id="A0AAW0UL95"/>
<name>A0AAW0UL95_SCYPA</name>